<dbReference type="RefSeq" id="WP_344970386.1">
    <property type="nucleotide sequence ID" value="NZ_BAABDD010000008.1"/>
</dbReference>
<feature type="domain" description="Probable transposase IS891/IS1136/IS1341" evidence="1">
    <location>
        <begin position="19"/>
        <end position="89"/>
    </location>
</feature>
<dbReference type="InterPro" id="IPR001959">
    <property type="entry name" value="Transposase"/>
</dbReference>
<comment type="caution">
    <text evidence="2">The sequence shown here is derived from an EMBL/GenBank/DDBJ whole genome shotgun (WGS) entry which is preliminary data.</text>
</comment>
<gene>
    <name evidence="2" type="ORF">GCM10022402_21490</name>
</gene>
<dbReference type="Pfam" id="PF01385">
    <property type="entry name" value="OrfB_IS605"/>
    <property type="match status" value="1"/>
</dbReference>
<accession>A0ABP7FJJ8</accession>
<protein>
    <recommendedName>
        <fullName evidence="1">Probable transposase IS891/IS1136/IS1341 domain-containing protein</fullName>
    </recommendedName>
</protein>
<evidence type="ECO:0000313" key="3">
    <source>
        <dbReference type="Proteomes" id="UP001500908"/>
    </source>
</evidence>
<dbReference type="Proteomes" id="UP001500908">
    <property type="component" value="Unassembled WGS sequence"/>
</dbReference>
<proteinExistence type="predicted"/>
<name>A0ABP7FJJ8_9ACTN</name>
<evidence type="ECO:0000313" key="2">
    <source>
        <dbReference type="EMBL" id="GAA3741384.1"/>
    </source>
</evidence>
<organism evidence="2 3">
    <name type="scientific">Salinactinospora qingdaonensis</name>
    <dbReference type="NCBI Taxonomy" id="702744"/>
    <lineage>
        <taxon>Bacteria</taxon>
        <taxon>Bacillati</taxon>
        <taxon>Actinomycetota</taxon>
        <taxon>Actinomycetes</taxon>
        <taxon>Streptosporangiales</taxon>
        <taxon>Nocardiopsidaceae</taxon>
        <taxon>Salinactinospora</taxon>
    </lineage>
</organism>
<reference evidence="3" key="1">
    <citation type="journal article" date="2019" name="Int. J. Syst. Evol. Microbiol.">
        <title>The Global Catalogue of Microorganisms (GCM) 10K type strain sequencing project: providing services to taxonomists for standard genome sequencing and annotation.</title>
        <authorList>
            <consortium name="The Broad Institute Genomics Platform"/>
            <consortium name="The Broad Institute Genome Sequencing Center for Infectious Disease"/>
            <person name="Wu L."/>
            <person name="Ma J."/>
        </authorList>
    </citation>
    <scope>NUCLEOTIDE SEQUENCE [LARGE SCALE GENOMIC DNA]</scope>
    <source>
        <strain evidence="3">JCM 17137</strain>
    </source>
</reference>
<keyword evidence="3" id="KW-1185">Reference proteome</keyword>
<sequence>MAPLGRTFGCVRLGWNTTLAQRREAYHRRGETISYARTDTALSRCTKGVAAAHRTVRHARADFLHTTTTRLVREHAVIAIDDLNVAGTTTPARGTVGIPLVHHGEEVTLSPAGRTRGGVPRRAWRWRRLPRR</sequence>
<dbReference type="EMBL" id="BAABDD010000008">
    <property type="protein sequence ID" value="GAA3741384.1"/>
    <property type="molecule type" value="Genomic_DNA"/>
</dbReference>
<evidence type="ECO:0000259" key="1">
    <source>
        <dbReference type="Pfam" id="PF01385"/>
    </source>
</evidence>